<feature type="domain" description="MannoseP isomerase/GMP-like beta-helix" evidence="11">
    <location>
        <begin position="304"/>
        <end position="350"/>
    </location>
</feature>
<keyword evidence="4 12" id="KW-0548">Nucleotidyltransferase</keyword>
<dbReference type="PANTHER" id="PTHR46390:SF1">
    <property type="entry name" value="MANNOSE-1-PHOSPHATE GUANYLYLTRANSFERASE"/>
    <property type="match status" value="1"/>
</dbReference>
<evidence type="ECO:0000313" key="12">
    <source>
        <dbReference type="EMBL" id="OCC16253.1"/>
    </source>
</evidence>
<comment type="catalytic activity">
    <reaction evidence="7">
        <text>alpha-D-mannose 1-phosphate + GTP + H(+) = GDP-alpha-D-mannose + diphosphate</text>
        <dbReference type="Rhea" id="RHEA:15229"/>
        <dbReference type="ChEBI" id="CHEBI:15378"/>
        <dbReference type="ChEBI" id="CHEBI:33019"/>
        <dbReference type="ChEBI" id="CHEBI:37565"/>
        <dbReference type="ChEBI" id="CHEBI:57527"/>
        <dbReference type="ChEBI" id="CHEBI:58409"/>
        <dbReference type="EC" id="2.7.7.13"/>
    </reaction>
</comment>
<evidence type="ECO:0000256" key="5">
    <source>
        <dbReference type="ARBA" id="ARBA00022741"/>
    </source>
</evidence>
<proteinExistence type="inferred from homology"/>
<dbReference type="CDD" id="cd02509">
    <property type="entry name" value="GDP-M1P_Guanylyltransferase"/>
    <property type="match status" value="1"/>
</dbReference>
<keyword evidence="13" id="KW-1185">Reference proteome</keyword>
<dbReference type="FunFam" id="3.90.550.10:FF:000046">
    <property type="entry name" value="Mannose-1-phosphate guanylyltransferase (GDP)"/>
    <property type="match status" value="1"/>
</dbReference>
<dbReference type="InterPro" id="IPR051161">
    <property type="entry name" value="Mannose-6P_isomerase_type2"/>
</dbReference>
<dbReference type="SUPFAM" id="SSF51182">
    <property type="entry name" value="RmlC-like cupins"/>
    <property type="match status" value="1"/>
</dbReference>
<dbReference type="InterPro" id="IPR014710">
    <property type="entry name" value="RmlC-like_jellyroll"/>
</dbReference>
<comment type="similarity">
    <text evidence="1 8">Belongs to the mannose-6-phosphate isomerase type 2 family.</text>
</comment>
<dbReference type="Pfam" id="PF01050">
    <property type="entry name" value="MannoseP_isomer"/>
    <property type="match status" value="1"/>
</dbReference>
<dbReference type="GO" id="GO:0000271">
    <property type="term" value="P:polysaccharide biosynthetic process"/>
    <property type="evidence" value="ECO:0007669"/>
    <property type="project" value="InterPro"/>
</dbReference>
<dbReference type="GO" id="GO:0004475">
    <property type="term" value="F:mannose-1-phosphate guanylyltransferase (GTP) activity"/>
    <property type="evidence" value="ECO:0007669"/>
    <property type="project" value="UniProtKB-EC"/>
</dbReference>
<evidence type="ECO:0000259" key="11">
    <source>
        <dbReference type="Pfam" id="PF22640"/>
    </source>
</evidence>
<dbReference type="PANTHER" id="PTHR46390">
    <property type="entry name" value="MANNOSE-1-PHOSPHATE GUANYLYLTRANSFERASE"/>
    <property type="match status" value="1"/>
</dbReference>
<keyword evidence="6" id="KW-0342">GTP-binding</keyword>
<keyword evidence="5" id="KW-0547">Nucleotide-binding</keyword>
<dbReference type="STRING" id="1156395.DBT_0070"/>
<sequence length="473" mass="52864">MNFAKKTIDIQPVILAGGVGSRLWPLSRALYPKQIMNLTGDKSLFQLTWERCVDTSDGISPWIITGMEHRFLIKEQLEGTISEDPTIIVEPCGKNTAPAVAAAAFYAQKLGRDPVLLVCPSDHVIKRPSVFKQIVQNKALELAQDGLLVTIGIKPTSPETGYGYIKKGRDFKAIEFIEKPDTINAEKMVSSGDYFWNAGIFVMKVSTFLDELKRLSPQVFKEVGQSVERAKKDGAFLYLDEETFTRSPEDSIDYAVMEKTDKVAVVPGDMGWSDVGSWKALWEIGEKDEHGNVIFGDVMENGCKDCYILSTGRLISAIGLEDIIIVETKDAVLVAPKKRAQDVKAIVRDLKDNGRNEAIIHKKVHRPWGTYETVDIAPRFQVKRITVKPGASLSLQMHHHRAEHWIVVKGTAKIQRGNEVILLTENQSTYIPIGEKHRLENPGIIPLELVEVQSGSYLGEDDIVRFDDDYGRT</sequence>
<dbReference type="InterPro" id="IPR011051">
    <property type="entry name" value="RmlC_Cupin_sf"/>
</dbReference>
<dbReference type="GO" id="GO:0009298">
    <property type="term" value="P:GDP-mannose biosynthetic process"/>
    <property type="evidence" value="ECO:0007669"/>
    <property type="project" value="TreeGrafter"/>
</dbReference>
<accession>A0A1B9F8P5</accession>
<dbReference type="PATRIC" id="fig|1156395.6.peg.69"/>
<evidence type="ECO:0000256" key="8">
    <source>
        <dbReference type="RuleBase" id="RU004190"/>
    </source>
</evidence>
<dbReference type="EMBL" id="MAGO01000001">
    <property type="protein sequence ID" value="OCC16253.1"/>
    <property type="molecule type" value="Genomic_DNA"/>
</dbReference>
<organism evidence="12 13">
    <name type="scientific">Dissulfuribacter thermophilus</name>
    <dbReference type="NCBI Taxonomy" id="1156395"/>
    <lineage>
        <taxon>Bacteria</taxon>
        <taxon>Pseudomonadati</taxon>
        <taxon>Thermodesulfobacteriota</taxon>
        <taxon>Dissulfuribacteria</taxon>
        <taxon>Dissulfuribacterales</taxon>
        <taxon>Dissulfuribacteraceae</taxon>
        <taxon>Dissulfuribacter</taxon>
    </lineage>
</organism>
<feature type="domain" description="Nucleotidyl transferase" evidence="9">
    <location>
        <begin position="12"/>
        <end position="289"/>
    </location>
</feature>
<dbReference type="InterPro" id="IPR001538">
    <property type="entry name" value="Man6P_isomerase-2_C"/>
</dbReference>
<dbReference type="OrthoDB" id="9806359at2"/>
<dbReference type="InterPro" id="IPR049577">
    <property type="entry name" value="GMPP_N"/>
</dbReference>
<dbReference type="CDD" id="cd02213">
    <property type="entry name" value="cupin_PMI_typeII_C"/>
    <property type="match status" value="1"/>
</dbReference>
<dbReference type="InterPro" id="IPR029044">
    <property type="entry name" value="Nucleotide-diphossugar_trans"/>
</dbReference>
<evidence type="ECO:0000256" key="6">
    <source>
        <dbReference type="ARBA" id="ARBA00023134"/>
    </source>
</evidence>
<dbReference type="RefSeq" id="WP_067615304.1">
    <property type="nucleotide sequence ID" value="NZ_MAGO01000001.1"/>
</dbReference>
<dbReference type="GO" id="GO:0005525">
    <property type="term" value="F:GTP binding"/>
    <property type="evidence" value="ECO:0007669"/>
    <property type="project" value="UniProtKB-KW"/>
</dbReference>
<evidence type="ECO:0000259" key="9">
    <source>
        <dbReference type="Pfam" id="PF00483"/>
    </source>
</evidence>
<evidence type="ECO:0000256" key="3">
    <source>
        <dbReference type="ARBA" id="ARBA00022679"/>
    </source>
</evidence>
<keyword evidence="3 12" id="KW-0808">Transferase</keyword>
<gene>
    <name evidence="12" type="ORF">DBT_0070</name>
</gene>
<feature type="domain" description="Mannose-6-phosphate isomerase type II C-terminal" evidence="10">
    <location>
        <begin position="353"/>
        <end position="468"/>
    </location>
</feature>
<dbReference type="Proteomes" id="UP000093080">
    <property type="component" value="Unassembled WGS sequence"/>
</dbReference>
<evidence type="ECO:0000256" key="7">
    <source>
        <dbReference type="ARBA" id="ARBA00047343"/>
    </source>
</evidence>
<evidence type="ECO:0000256" key="2">
    <source>
        <dbReference type="ARBA" id="ARBA00012387"/>
    </source>
</evidence>
<evidence type="ECO:0000256" key="4">
    <source>
        <dbReference type="ARBA" id="ARBA00022695"/>
    </source>
</evidence>
<dbReference type="InterPro" id="IPR005835">
    <property type="entry name" value="NTP_transferase_dom"/>
</dbReference>
<reference evidence="12 13" key="1">
    <citation type="submission" date="2016-06" db="EMBL/GenBank/DDBJ databases">
        <title>Respiratory ammonification of nitrate coupled to the oxidation of elemental sulfur in deep-sea autotrophic thermophilic bacteria.</title>
        <authorList>
            <person name="Slobodkina G.B."/>
            <person name="Mardanov A.V."/>
            <person name="Ravin N.V."/>
            <person name="Frolova A.A."/>
            <person name="Viryasiv M.B."/>
            <person name="Chernyh N.A."/>
            <person name="Bonch-Osmolovskaya E.A."/>
            <person name="Slobodkin A.I."/>
        </authorList>
    </citation>
    <scope>NUCLEOTIDE SEQUENCE [LARGE SCALE GENOMIC DNA]</scope>
    <source>
        <strain evidence="12 13">S69</strain>
    </source>
</reference>
<name>A0A1B9F8P5_9BACT</name>
<evidence type="ECO:0000313" key="13">
    <source>
        <dbReference type="Proteomes" id="UP000093080"/>
    </source>
</evidence>
<dbReference type="NCBIfam" id="TIGR01479">
    <property type="entry name" value="GMP_PMI"/>
    <property type="match status" value="1"/>
</dbReference>
<comment type="caution">
    <text evidence="12">The sequence shown here is derived from an EMBL/GenBank/DDBJ whole genome shotgun (WGS) entry which is preliminary data.</text>
</comment>
<evidence type="ECO:0000256" key="1">
    <source>
        <dbReference type="ARBA" id="ARBA00006115"/>
    </source>
</evidence>
<evidence type="ECO:0000259" key="10">
    <source>
        <dbReference type="Pfam" id="PF01050"/>
    </source>
</evidence>
<dbReference type="FunFam" id="2.60.120.10:FF:000032">
    <property type="entry name" value="Mannose-1-phosphate guanylyltransferase/mannose-6-phosphate isomerase"/>
    <property type="match status" value="1"/>
</dbReference>
<dbReference type="InterPro" id="IPR006375">
    <property type="entry name" value="Man1P_GuaTrfase/Man6P_Isoase"/>
</dbReference>
<dbReference type="Pfam" id="PF00483">
    <property type="entry name" value="NTP_transferase"/>
    <property type="match status" value="1"/>
</dbReference>
<protein>
    <recommendedName>
        <fullName evidence="2">mannose-1-phosphate guanylyltransferase</fullName>
        <ecNumber evidence="2">2.7.7.13</ecNumber>
    </recommendedName>
</protein>
<dbReference type="InterPro" id="IPR054566">
    <property type="entry name" value="ManC/GMP-like_b-helix"/>
</dbReference>
<dbReference type="Gene3D" id="2.60.120.10">
    <property type="entry name" value="Jelly Rolls"/>
    <property type="match status" value="1"/>
</dbReference>
<dbReference type="AlphaFoldDB" id="A0A1B9F8P5"/>
<dbReference type="Gene3D" id="3.90.550.10">
    <property type="entry name" value="Spore Coat Polysaccharide Biosynthesis Protein SpsA, Chain A"/>
    <property type="match status" value="1"/>
</dbReference>
<dbReference type="Pfam" id="PF22640">
    <property type="entry name" value="ManC_GMP_beta-helix"/>
    <property type="match status" value="1"/>
</dbReference>
<dbReference type="EC" id="2.7.7.13" evidence="2"/>
<dbReference type="SUPFAM" id="SSF53448">
    <property type="entry name" value="Nucleotide-diphospho-sugar transferases"/>
    <property type="match status" value="1"/>
</dbReference>